<reference evidence="3 4" key="1">
    <citation type="journal article" date="2011" name="PLoS Pathog.">
        <title>Endophytic Life Strategies Decoded by Genome and Transcriptome Analyses of the Mutualistic Root Symbiont Piriformospora indica.</title>
        <authorList>
            <person name="Zuccaro A."/>
            <person name="Lahrmann U."/>
            <person name="Guldener U."/>
            <person name="Langen G."/>
            <person name="Pfiffi S."/>
            <person name="Biedenkopf D."/>
            <person name="Wong P."/>
            <person name="Samans B."/>
            <person name="Grimm C."/>
            <person name="Basiewicz M."/>
            <person name="Murat C."/>
            <person name="Martin F."/>
            <person name="Kogel K.H."/>
        </authorList>
    </citation>
    <scope>NUCLEOTIDE SEQUENCE [LARGE SCALE GENOMIC DNA]</scope>
    <source>
        <strain evidence="3 4">DSM 11827</strain>
    </source>
</reference>
<dbReference type="EMBL" id="CAFZ01000106">
    <property type="protein sequence ID" value="CCA71116.1"/>
    <property type="molecule type" value="Genomic_DNA"/>
</dbReference>
<dbReference type="AlphaFoldDB" id="G4TIG7"/>
<evidence type="ECO:0000256" key="2">
    <source>
        <dbReference type="SAM" id="Phobius"/>
    </source>
</evidence>
<keyword evidence="4" id="KW-1185">Reference proteome</keyword>
<keyword evidence="2" id="KW-0472">Membrane</keyword>
<sequence>MVLFGGLLAIWAFIVLMGLVILLMDIIRHPHAGKVATKEEEATTQPEISEKAPVKKETEEPIAERDVGAAATGESPAPIKQENDVETGGAGPTTSAPAADPPVTKSSGKGLRRFLPFLSHNARTE</sequence>
<dbReference type="InParanoid" id="G4TIG7"/>
<evidence type="ECO:0000313" key="3">
    <source>
        <dbReference type="EMBL" id="CCA71116.1"/>
    </source>
</evidence>
<organism evidence="3 4">
    <name type="scientific">Serendipita indica (strain DSM 11827)</name>
    <name type="common">Root endophyte fungus</name>
    <name type="synonym">Piriformospora indica</name>
    <dbReference type="NCBI Taxonomy" id="1109443"/>
    <lineage>
        <taxon>Eukaryota</taxon>
        <taxon>Fungi</taxon>
        <taxon>Dikarya</taxon>
        <taxon>Basidiomycota</taxon>
        <taxon>Agaricomycotina</taxon>
        <taxon>Agaricomycetes</taxon>
        <taxon>Sebacinales</taxon>
        <taxon>Serendipitaceae</taxon>
        <taxon>Serendipita</taxon>
    </lineage>
</organism>
<proteinExistence type="predicted"/>
<dbReference type="HOGENOM" id="CLU_1993499_0_0_1"/>
<keyword evidence="2" id="KW-0812">Transmembrane</keyword>
<comment type="caution">
    <text evidence="3">The sequence shown here is derived from an EMBL/GenBank/DDBJ whole genome shotgun (WGS) entry which is preliminary data.</text>
</comment>
<feature type="transmembrane region" description="Helical" evidence="2">
    <location>
        <begin position="6"/>
        <end position="24"/>
    </location>
</feature>
<keyword evidence="2" id="KW-1133">Transmembrane helix</keyword>
<feature type="compositionally biased region" description="Low complexity" evidence="1">
    <location>
        <begin position="92"/>
        <end position="104"/>
    </location>
</feature>
<evidence type="ECO:0000313" key="4">
    <source>
        <dbReference type="Proteomes" id="UP000007148"/>
    </source>
</evidence>
<feature type="compositionally biased region" description="Basic and acidic residues" evidence="1">
    <location>
        <begin position="48"/>
        <end position="67"/>
    </location>
</feature>
<dbReference type="Proteomes" id="UP000007148">
    <property type="component" value="Unassembled WGS sequence"/>
</dbReference>
<evidence type="ECO:0000256" key="1">
    <source>
        <dbReference type="SAM" id="MobiDB-lite"/>
    </source>
</evidence>
<protein>
    <submittedName>
        <fullName evidence="3">Uncharacterized protein</fullName>
    </submittedName>
</protein>
<accession>G4TIG7</accession>
<gene>
    <name evidence="3" type="ORF">PIIN_05051</name>
</gene>
<feature type="region of interest" description="Disordered" evidence="1">
    <location>
        <begin position="34"/>
        <end position="125"/>
    </location>
</feature>
<name>G4TIG7_SERID</name>